<organism evidence="5">
    <name type="scientific">marine metagenome</name>
    <dbReference type="NCBI Taxonomy" id="408172"/>
    <lineage>
        <taxon>unclassified sequences</taxon>
        <taxon>metagenomes</taxon>
        <taxon>ecological metagenomes</taxon>
    </lineage>
</organism>
<evidence type="ECO:0000313" key="5">
    <source>
        <dbReference type="EMBL" id="SVA64937.1"/>
    </source>
</evidence>
<evidence type="ECO:0000256" key="1">
    <source>
        <dbReference type="ARBA" id="ARBA00001964"/>
    </source>
</evidence>
<dbReference type="SUPFAM" id="SSF52518">
    <property type="entry name" value="Thiamin diphosphate-binding fold (THDP-binding)"/>
    <property type="match status" value="1"/>
</dbReference>
<comment type="similarity">
    <text evidence="2">Belongs to the transketolase family.</text>
</comment>
<evidence type="ECO:0000256" key="3">
    <source>
        <dbReference type="ARBA" id="ARBA00023052"/>
    </source>
</evidence>
<dbReference type="PANTHER" id="PTHR47514">
    <property type="entry name" value="TRANSKETOLASE N-TERMINAL SECTION-RELATED"/>
    <property type="match status" value="1"/>
</dbReference>
<dbReference type="CDD" id="cd02012">
    <property type="entry name" value="TPP_TK"/>
    <property type="match status" value="1"/>
</dbReference>
<dbReference type="Pfam" id="PF00456">
    <property type="entry name" value="Transketolase_N"/>
    <property type="match status" value="1"/>
</dbReference>
<comment type="cofactor">
    <cofactor evidence="1">
        <name>thiamine diphosphate</name>
        <dbReference type="ChEBI" id="CHEBI:58937"/>
    </cofactor>
</comment>
<gene>
    <name evidence="5" type="ORF">METZ01_LOCUS117791</name>
</gene>
<proteinExistence type="inferred from homology"/>
<reference evidence="5" key="1">
    <citation type="submission" date="2018-05" db="EMBL/GenBank/DDBJ databases">
        <authorList>
            <person name="Lanie J.A."/>
            <person name="Ng W.-L."/>
            <person name="Kazmierczak K.M."/>
            <person name="Andrzejewski T.M."/>
            <person name="Davidsen T.M."/>
            <person name="Wayne K.J."/>
            <person name="Tettelin H."/>
            <person name="Glass J.I."/>
            <person name="Rusch D."/>
            <person name="Podicherti R."/>
            <person name="Tsui H.-C.T."/>
            <person name="Winkler M.E."/>
        </authorList>
    </citation>
    <scope>NUCLEOTIDE SEQUENCE</scope>
</reference>
<dbReference type="AlphaFoldDB" id="A0A381XL61"/>
<dbReference type="InterPro" id="IPR005474">
    <property type="entry name" value="Transketolase_N"/>
</dbReference>
<dbReference type="PANTHER" id="PTHR47514:SF1">
    <property type="entry name" value="TRANSKETOLASE N-TERMINAL SECTION-RELATED"/>
    <property type="match status" value="1"/>
</dbReference>
<accession>A0A381XL61</accession>
<dbReference type="InterPro" id="IPR029061">
    <property type="entry name" value="THDP-binding"/>
</dbReference>
<sequence length="272" mass="30652">MHLQLKQKSAWLRRELFEMFLRAKQGHPGSVFSQIEITAVLYYGGVLRYRHGDPEWSERDKVIVSKGHATMGLYPILADIAYFPKEELTKYGSGEGILRIFGNITIPGIEVTTGSLAHGQGVGAGFAYSNKKDGNASKTFVIISEGEMYEGSVWETALFASHHKLDNLTLVIDRNRNIILGDTEDLVGLSPVEDKWRAFGWDTYTVDGHSIEELLDAFRQANNTNGKPKVIVANTVKGKGSSIMENRPEWHYWQGMTDDEINFTRRELRETP</sequence>
<evidence type="ECO:0000259" key="4">
    <source>
        <dbReference type="Pfam" id="PF00456"/>
    </source>
</evidence>
<evidence type="ECO:0000256" key="2">
    <source>
        <dbReference type="ARBA" id="ARBA00007131"/>
    </source>
</evidence>
<dbReference type="EMBL" id="UINC01015416">
    <property type="protein sequence ID" value="SVA64937.1"/>
    <property type="molecule type" value="Genomic_DNA"/>
</dbReference>
<feature type="domain" description="Transketolase N-terminal" evidence="4">
    <location>
        <begin position="22"/>
        <end position="268"/>
    </location>
</feature>
<protein>
    <recommendedName>
        <fullName evidence="4">Transketolase N-terminal domain-containing protein</fullName>
    </recommendedName>
</protein>
<keyword evidence="3" id="KW-0786">Thiamine pyrophosphate</keyword>
<name>A0A381XL61_9ZZZZ</name>
<dbReference type="Gene3D" id="3.40.50.970">
    <property type="match status" value="1"/>
</dbReference>